<evidence type="ECO:0000256" key="4">
    <source>
        <dbReference type="ARBA" id="ARBA00023136"/>
    </source>
</evidence>
<dbReference type="PANTHER" id="PTHR39608:SF1">
    <property type="entry name" value="INTEGRAL MEMBRANE PROTEIN (AFU_ORTHOLOGUE AFUA_5G08640)"/>
    <property type="match status" value="1"/>
</dbReference>
<feature type="transmembrane region" description="Helical" evidence="6">
    <location>
        <begin position="90"/>
        <end position="108"/>
    </location>
</feature>
<evidence type="ECO:0000313" key="8">
    <source>
        <dbReference type="EMBL" id="KAK4231896.1"/>
    </source>
</evidence>
<proteinExistence type="predicted"/>
<feature type="transmembrane region" description="Helical" evidence="6">
    <location>
        <begin position="28"/>
        <end position="47"/>
    </location>
</feature>
<accession>A0AAN7BYS8</accession>
<keyword evidence="3 6" id="KW-1133">Transmembrane helix</keyword>
<sequence length="228" mass="25251">MGATSTDMSRRPTIGSTARACHVILRPFELACSVIVLGLLSRAIYLINQADIGQDSRILYAEVLAVISTLFSLLFVLPFLYAYLVAPVDVILFIMWMVAFGLLAARTGTNVCNSWWYWNYWGWAWGRWYIDGVPNPAWSFYNAPGCASYRVVLAFSFMVSIAYLLSAILGAIITSRYWKKDRPVSTHRTATRNISAPMATNPPVMAQSGGPHRPAETSVGTAVDVERA</sequence>
<feature type="domain" description="MARVEL" evidence="7">
    <location>
        <begin position="22"/>
        <end position="169"/>
    </location>
</feature>
<protein>
    <recommendedName>
        <fullName evidence="7">MARVEL domain-containing protein</fullName>
    </recommendedName>
</protein>
<keyword evidence="9" id="KW-1185">Reference proteome</keyword>
<dbReference type="PANTHER" id="PTHR39608">
    <property type="entry name" value="INTEGRAL MEMBRANE PROTEIN (AFU_ORTHOLOGUE AFUA_5G08640)"/>
    <property type="match status" value="1"/>
</dbReference>
<reference evidence="8" key="1">
    <citation type="journal article" date="2023" name="Mol. Phylogenet. Evol.">
        <title>Genome-scale phylogeny and comparative genomics of the fungal order Sordariales.</title>
        <authorList>
            <person name="Hensen N."/>
            <person name="Bonometti L."/>
            <person name="Westerberg I."/>
            <person name="Brannstrom I.O."/>
            <person name="Guillou S."/>
            <person name="Cros-Aarteil S."/>
            <person name="Calhoun S."/>
            <person name="Haridas S."/>
            <person name="Kuo A."/>
            <person name="Mondo S."/>
            <person name="Pangilinan J."/>
            <person name="Riley R."/>
            <person name="LaButti K."/>
            <person name="Andreopoulos B."/>
            <person name="Lipzen A."/>
            <person name="Chen C."/>
            <person name="Yan M."/>
            <person name="Daum C."/>
            <person name="Ng V."/>
            <person name="Clum A."/>
            <person name="Steindorff A."/>
            <person name="Ohm R.A."/>
            <person name="Martin F."/>
            <person name="Silar P."/>
            <person name="Natvig D.O."/>
            <person name="Lalanne C."/>
            <person name="Gautier V."/>
            <person name="Ament-Velasquez S.L."/>
            <person name="Kruys A."/>
            <person name="Hutchinson M.I."/>
            <person name="Powell A.J."/>
            <person name="Barry K."/>
            <person name="Miller A.N."/>
            <person name="Grigoriev I.V."/>
            <person name="Debuchy R."/>
            <person name="Gladieux P."/>
            <person name="Hiltunen Thoren M."/>
            <person name="Johannesson H."/>
        </authorList>
    </citation>
    <scope>NUCLEOTIDE SEQUENCE</scope>
    <source>
        <strain evidence="8">CBS 990.96</strain>
    </source>
</reference>
<evidence type="ECO:0000256" key="6">
    <source>
        <dbReference type="SAM" id="Phobius"/>
    </source>
</evidence>
<dbReference type="AlphaFoldDB" id="A0AAN7BYS8"/>
<evidence type="ECO:0000313" key="9">
    <source>
        <dbReference type="Proteomes" id="UP001301958"/>
    </source>
</evidence>
<dbReference type="EMBL" id="MU865290">
    <property type="protein sequence ID" value="KAK4231896.1"/>
    <property type="molecule type" value="Genomic_DNA"/>
</dbReference>
<dbReference type="Pfam" id="PF01284">
    <property type="entry name" value="MARVEL"/>
    <property type="match status" value="1"/>
</dbReference>
<name>A0AAN7BYS8_9PEZI</name>
<evidence type="ECO:0000256" key="5">
    <source>
        <dbReference type="SAM" id="MobiDB-lite"/>
    </source>
</evidence>
<comment type="subcellular location">
    <subcellularLocation>
        <location evidence="1">Membrane</location>
        <topology evidence="1">Multi-pass membrane protein</topology>
    </subcellularLocation>
</comment>
<dbReference type="InterPro" id="IPR008253">
    <property type="entry name" value="Marvel"/>
</dbReference>
<feature type="transmembrane region" description="Helical" evidence="6">
    <location>
        <begin position="150"/>
        <end position="173"/>
    </location>
</feature>
<evidence type="ECO:0000256" key="3">
    <source>
        <dbReference type="ARBA" id="ARBA00022989"/>
    </source>
</evidence>
<reference evidence="8" key="2">
    <citation type="submission" date="2023-05" db="EMBL/GenBank/DDBJ databases">
        <authorList>
            <consortium name="Lawrence Berkeley National Laboratory"/>
            <person name="Steindorff A."/>
            <person name="Hensen N."/>
            <person name="Bonometti L."/>
            <person name="Westerberg I."/>
            <person name="Brannstrom I.O."/>
            <person name="Guillou S."/>
            <person name="Cros-Aarteil S."/>
            <person name="Calhoun S."/>
            <person name="Haridas S."/>
            <person name="Kuo A."/>
            <person name="Mondo S."/>
            <person name="Pangilinan J."/>
            <person name="Riley R."/>
            <person name="Labutti K."/>
            <person name="Andreopoulos B."/>
            <person name="Lipzen A."/>
            <person name="Chen C."/>
            <person name="Yanf M."/>
            <person name="Daum C."/>
            <person name="Ng V."/>
            <person name="Clum A."/>
            <person name="Ohm R."/>
            <person name="Martin F."/>
            <person name="Silar P."/>
            <person name="Natvig D."/>
            <person name="Lalanne C."/>
            <person name="Gautier V."/>
            <person name="Ament-Velasquez S.L."/>
            <person name="Kruys A."/>
            <person name="Hutchinson M.I."/>
            <person name="Powell A.J."/>
            <person name="Barry K."/>
            <person name="Miller A.N."/>
            <person name="Grigoriev I.V."/>
            <person name="Debuchy R."/>
            <person name="Gladieux P."/>
            <person name="Thoren M.H."/>
            <person name="Johannesson H."/>
        </authorList>
    </citation>
    <scope>NUCLEOTIDE SEQUENCE</scope>
    <source>
        <strain evidence="8">CBS 990.96</strain>
    </source>
</reference>
<evidence type="ECO:0000259" key="7">
    <source>
        <dbReference type="Pfam" id="PF01284"/>
    </source>
</evidence>
<keyword evidence="4 6" id="KW-0472">Membrane</keyword>
<evidence type="ECO:0000256" key="2">
    <source>
        <dbReference type="ARBA" id="ARBA00022692"/>
    </source>
</evidence>
<organism evidence="8 9">
    <name type="scientific">Podospora fimiseda</name>
    <dbReference type="NCBI Taxonomy" id="252190"/>
    <lineage>
        <taxon>Eukaryota</taxon>
        <taxon>Fungi</taxon>
        <taxon>Dikarya</taxon>
        <taxon>Ascomycota</taxon>
        <taxon>Pezizomycotina</taxon>
        <taxon>Sordariomycetes</taxon>
        <taxon>Sordariomycetidae</taxon>
        <taxon>Sordariales</taxon>
        <taxon>Podosporaceae</taxon>
        <taxon>Podospora</taxon>
    </lineage>
</organism>
<keyword evidence="2 6" id="KW-0812">Transmembrane</keyword>
<comment type="caution">
    <text evidence="8">The sequence shown here is derived from an EMBL/GenBank/DDBJ whole genome shotgun (WGS) entry which is preliminary data.</text>
</comment>
<feature type="region of interest" description="Disordered" evidence="5">
    <location>
        <begin position="206"/>
        <end position="228"/>
    </location>
</feature>
<feature type="transmembrane region" description="Helical" evidence="6">
    <location>
        <begin position="59"/>
        <end position="84"/>
    </location>
</feature>
<dbReference type="GO" id="GO:0016020">
    <property type="term" value="C:membrane"/>
    <property type="evidence" value="ECO:0007669"/>
    <property type="project" value="UniProtKB-SubCell"/>
</dbReference>
<evidence type="ECO:0000256" key="1">
    <source>
        <dbReference type="ARBA" id="ARBA00004141"/>
    </source>
</evidence>
<gene>
    <name evidence="8" type="ORF">QBC38DRAFT_464843</name>
</gene>
<dbReference type="Proteomes" id="UP001301958">
    <property type="component" value="Unassembled WGS sequence"/>
</dbReference>